<dbReference type="GO" id="GO:0004222">
    <property type="term" value="F:metalloendopeptidase activity"/>
    <property type="evidence" value="ECO:0007669"/>
    <property type="project" value="InterPro"/>
</dbReference>
<evidence type="ECO:0000256" key="1">
    <source>
        <dbReference type="ARBA" id="ARBA00009915"/>
    </source>
</evidence>
<gene>
    <name evidence="9" type="primary">LOC112273065</name>
    <name evidence="8" type="ORF">PHYPA_025326</name>
</gene>
<keyword evidence="4 6" id="KW-0378">Hydrolase</keyword>
<dbReference type="RefSeq" id="XP_024357180.1">
    <property type="nucleotide sequence ID" value="XM_024501412.2"/>
</dbReference>
<proteinExistence type="inferred from homology"/>
<evidence type="ECO:0000313" key="8">
    <source>
        <dbReference type="EMBL" id="PNR33382.1"/>
    </source>
</evidence>
<dbReference type="Gramene" id="Pp3c20_19010V3.1">
    <property type="protein sequence ID" value="Pp3c20_19010V3.1"/>
    <property type="gene ID" value="Pp3c20_19010"/>
</dbReference>
<dbReference type="Pfam" id="PF09768">
    <property type="entry name" value="Peptidase_M76"/>
    <property type="match status" value="1"/>
</dbReference>
<accession>A0A2K1IVS5</accession>
<evidence type="ECO:0000256" key="2">
    <source>
        <dbReference type="ARBA" id="ARBA00022670"/>
    </source>
</evidence>
<dbReference type="AlphaFoldDB" id="A0A2K1IVS5"/>
<dbReference type="InterPro" id="IPR019165">
    <property type="entry name" value="Peptidase_M76_ATP23"/>
</dbReference>
<keyword evidence="5 6" id="KW-0482">Metalloprotease</keyword>
<reference evidence="9" key="3">
    <citation type="submission" date="2020-12" db="UniProtKB">
        <authorList>
            <consortium name="EnsemblPlants"/>
        </authorList>
    </citation>
    <scope>IDENTIFICATION</scope>
</reference>
<evidence type="ECO:0000256" key="5">
    <source>
        <dbReference type="ARBA" id="ARBA00023049"/>
    </source>
</evidence>
<dbReference type="GeneID" id="112273065"/>
<evidence type="ECO:0000256" key="4">
    <source>
        <dbReference type="ARBA" id="ARBA00022801"/>
    </source>
</evidence>
<comment type="similarity">
    <text evidence="1 6">Belongs to the peptidase M76 family.</text>
</comment>
<keyword evidence="10" id="KW-1185">Reference proteome</keyword>
<sequence length="194" mass="21614">MGAMDDATSASGRDGYPAGTTPENCQRMISLSLSRNPTVKFLREALTKSGCPIDEKFFKIEQCSMKVAGGFKQDEGVVICSNNVTHQEEVDVALTHELLHAYDHCRAANLDWSNCEHHACSEIRAANLSGDCAWKRELLRGNTNIQKQHQICVRRRALISVGLNPNCSMLRATSAIDRVWNTCYNDTQPFDRVP</sequence>
<dbReference type="STRING" id="3218.A0A2K1IVS5"/>
<dbReference type="EnsemblPlants" id="Pp3c20_19010V3.2">
    <property type="protein sequence ID" value="Pp3c20_19010V3.2"/>
    <property type="gene ID" value="Pp3c20_19010"/>
</dbReference>
<dbReference type="GO" id="GO:0033615">
    <property type="term" value="P:mitochondrial proton-transporting ATP synthase complex assembly"/>
    <property type="evidence" value="ECO:0000318"/>
    <property type="project" value="GO_Central"/>
</dbReference>
<dbReference type="GO" id="GO:0034982">
    <property type="term" value="P:mitochondrial protein processing"/>
    <property type="evidence" value="ECO:0000318"/>
    <property type="project" value="GO_Central"/>
</dbReference>
<dbReference type="OrthoDB" id="285308at2759"/>
<reference evidence="8 10" key="2">
    <citation type="journal article" date="2018" name="Plant J.">
        <title>The Physcomitrella patens chromosome-scale assembly reveals moss genome structure and evolution.</title>
        <authorList>
            <person name="Lang D."/>
            <person name="Ullrich K.K."/>
            <person name="Murat F."/>
            <person name="Fuchs J."/>
            <person name="Jenkins J."/>
            <person name="Haas F.B."/>
            <person name="Piednoel M."/>
            <person name="Gundlach H."/>
            <person name="Van Bel M."/>
            <person name="Meyberg R."/>
            <person name="Vives C."/>
            <person name="Morata J."/>
            <person name="Symeonidi A."/>
            <person name="Hiss M."/>
            <person name="Muchero W."/>
            <person name="Kamisugi Y."/>
            <person name="Saleh O."/>
            <person name="Blanc G."/>
            <person name="Decker E.L."/>
            <person name="van Gessel N."/>
            <person name="Grimwood J."/>
            <person name="Hayes R.D."/>
            <person name="Graham S.W."/>
            <person name="Gunter L.E."/>
            <person name="McDaniel S.F."/>
            <person name="Hoernstein S.N.W."/>
            <person name="Larsson A."/>
            <person name="Li F.W."/>
            <person name="Perroud P.F."/>
            <person name="Phillips J."/>
            <person name="Ranjan P."/>
            <person name="Rokshar D.S."/>
            <person name="Rothfels C.J."/>
            <person name="Schneider L."/>
            <person name="Shu S."/>
            <person name="Stevenson D.W."/>
            <person name="Thummler F."/>
            <person name="Tillich M."/>
            <person name="Villarreal Aguilar J.C."/>
            <person name="Widiez T."/>
            <person name="Wong G.K."/>
            <person name="Wymore A."/>
            <person name="Zhang Y."/>
            <person name="Zimmer A.D."/>
            <person name="Quatrano R.S."/>
            <person name="Mayer K.F.X."/>
            <person name="Goodstein D."/>
            <person name="Casacuberta J.M."/>
            <person name="Vandepoele K."/>
            <person name="Reski R."/>
            <person name="Cuming A.C."/>
            <person name="Tuskan G.A."/>
            <person name="Maumus F."/>
            <person name="Salse J."/>
            <person name="Schmutz J."/>
            <person name="Rensing S.A."/>
        </authorList>
    </citation>
    <scope>NUCLEOTIDE SEQUENCE [LARGE SCALE GENOMIC DNA]</scope>
    <source>
        <strain evidence="9 10">cv. Gransden 2004</strain>
    </source>
</reference>
<dbReference type="EMBL" id="ABEU02000020">
    <property type="protein sequence ID" value="PNR33382.1"/>
    <property type="molecule type" value="Genomic_DNA"/>
</dbReference>
<reference evidence="8 10" key="1">
    <citation type="journal article" date="2008" name="Science">
        <title>The Physcomitrella genome reveals evolutionary insights into the conquest of land by plants.</title>
        <authorList>
            <person name="Rensing S."/>
            <person name="Lang D."/>
            <person name="Zimmer A."/>
            <person name="Terry A."/>
            <person name="Salamov A."/>
            <person name="Shapiro H."/>
            <person name="Nishiyama T."/>
            <person name="Perroud P.-F."/>
            <person name="Lindquist E."/>
            <person name="Kamisugi Y."/>
            <person name="Tanahashi T."/>
            <person name="Sakakibara K."/>
            <person name="Fujita T."/>
            <person name="Oishi K."/>
            <person name="Shin-I T."/>
            <person name="Kuroki Y."/>
            <person name="Toyoda A."/>
            <person name="Suzuki Y."/>
            <person name="Hashimoto A."/>
            <person name="Yamaguchi K."/>
            <person name="Sugano A."/>
            <person name="Kohara Y."/>
            <person name="Fujiyama A."/>
            <person name="Anterola A."/>
            <person name="Aoki S."/>
            <person name="Ashton N."/>
            <person name="Barbazuk W.B."/>
            <person name="Barker E."/>
            <person name="Bennetzen J."/>
            <person name="Bezanilla M."/>
            <person name="Blankenship R."/>
            <person name="Cho S.H."/>
            <person name="Dutcher S."/>
            <person name="Estelle M."/>
            <person name="Fawcett J.A."/>
            <person name="Gundlach H."/>
            <person name="Hanada K."/>
            <person name="Heyl A."/>
            <person name="Hicks K.A."/>
            <person name="Hugh J."/>
            <person name="Lohr M."/>
            <person name="Mayer K."/>
            <person name="Melkozernov A."/>
            <person name="Murata T."/>
            <person name="Nelson D."/>
            <person name="Pils B."/>
            <person name="Prigge M."/>
            <person name="Reiss B."/>
            <person name="Renner T."/>
            <person name="Rombauts S."/>
            <person name="Rushton P."/>
            <person name="Sanderfoot A."/>
            <person name="Schween G."/>
            <person name="Shiu S.-H."/>
            <person name="Stueber K."/>
            <person name="Theodoulou F.L."/>
            <person name="Tu H."/>
            <person name="Van de Peer Y."/>
            <person name="Verrier P.J."/>
            <person name="Waters E."/>
            <person name="Wood A."/>
            <person name="Yang L."/>
            <person name="Cove D."/>
            <person name="Cuming A."/>
            <person name="Hasebe M."/>
            <person name="Lucas S."/>
            <person name="Mishler D.B."/>
            <person name="Reski R."/>
            <person name="Grigoriev I."/>
            <person name="Quatrano R.S."/>
            <person name="Boore J.L."/>
        </authorList>
    </citation>
    <scope>NUCLEOTIDE SEQUENCE [LARGE SCALE GENOMIC DNA]</scope>
    <source>
        <strain evidence="9 10">cv. Gransden 2004</strain>
    </source>
</reference>
<evidence type="ECO:0000256" key="6">
    <source>
        <dbReference type="RuleBase" id="RU364057"/>
    </source>
</evidence>
<protein>
    <recommendedName>
        <fullName evidence="6">Mitochondrial inner membrane protease ATP23</fullName>
        <ecNumber evidence="6">3.4.24.-</ecNumber>
    </recommendedName>
</protein>
<dbReference type="PANTHER" id="PTHR21711:SF0">
    <property type="entry name" value="MITOCHONDRIAL INNER MEMBRANE PROTEASE ATP23 HOMOLOG"/>
    <property type="match status" value="1"/>
</dbReference>
<dbReference type="Gramene" id="Pp3c20_19010V3.2">
    <property type="protein sequence ID" value="Pp3c20_19010V3.2"/>
    <property type="gene ID" value="Pp3c20_19010"/>
</dbReference>
<evidence type="ECO:0000313" key="9">
    <source>
        <dbReference type="EnsemblPlants" id="Pp3c20_19010V3.1"/>
    </source>
</evidence>
<keyword evidence="3 6" id="KW-0479">Metal-binding</keyword>
<evidence type="ECO:0000256" key="3">
    <source>
        <dbReference type="ARBA" id="ARBA00022723"/>
    </source>
</evidence>
<organism evidence="8">
    <name type="scientific">Physcomitrium patens</name>
    <name type="common">Spreading-leaved earth moss</name>
    <name type="synonym">Physcomitrella patens</name>
    <dbReference type="NCBI Taxonomy" id="3218"/>
    <lineage>
        <taxon>Eukaryota</taxon>
        <taxon>Viridiplantae</taxon>
        <taxon>Streptophyta</taxon>
        <taxon>Embryophyta</taxon>
        <taxon>Bryophyta</taxon>
        <taxon>Bryophytina</taxon>
        <taxon>Bryopsida</taxon>
        <taxon>Funariidae</taxon>
        <taxon>Funariales</taxon>
        <taxon>Funariaceae</taxon>
        <taxon>Physcomitrium</taxon>
    </lineage>
</organism>
<dbReference type="GO" id="GO:0046872">
    <property type="term" value="F:metal ion binding"/>
    <property type="evidence" value="ECO:0007669"/>
    <property type="project" value="UniProtKB-KW"/>
</dbReference>
<dbReference type="PaxDb" id="3218-PP1S400_34V6.1"/>
<dbReference type="EnsemblPlants" id="Pp3c20_19010V3.1">
    <property type="protein sequence ID" value="Pp3c20_19010V3.1"/>
    <property type="gene ID" value="Pp3c20_19010"/>
</dbReference>
<name>A0A2K1IVS5_PHYPA</name>
<dbReference type="GO" id="GO:0005739">
    <property type="term" value="C:mitochondrion"/>
    <property type="evidence" value="ECO:0007669"/>
    <property type="project" value="GOC"/>
</dbReference>
<feature type="region of interest" description="Disordered" evidence="7">
    <location>
        <begin position="1"/>
        <end position="22"/>
    </location>
</feature>
<evidence type="ECO:0000256" key="7">
    <source>
        <dbReference type="SAM" id="MobiDB-lite"/>
    </source>
</evidence>
<keyword evidence="2 6" id="KW-0645">Protease</keyword>
<evidence type="ECO:0000313" key="10">
    <source>
        <dbReference type="Proteomes" id="UP000006727"/>
    </source>
</evidence>
<dbReference type="EC" id="3.4.24.-" evidence="6"/>
<dbReference type="PANTHER" id="PTHR21711">
    <property type="entry name" value="MITOCHONDRIAL INNER MEMBRANE PROTEASE"/>
    <property type="match status" value="1"/>
</dbReference>
<dbReference type="Proteomes" id="UP000006727">
    <property type="component" value="Chromosome 20"/>
</dbReference>